<reference evidence="3" key="2">
    <citation type="submission" date="2013-12" db="EMBL/GenBank/DDBJ databases">
        <authorList>
            <person name="Mihasan M."/>
            <person name="Brandsch R."/>
        </authorList>
    </citation>
    <scope>NUCLEOTIDE SEQUENCE</scope>
    <source>
        <strain evidence="3">ATCC 49919</strain>
        <plasmid evidence="3">pAO1</plasmid>
    </source>
</reference>
<feature type="coiled-coil region" evidence="1">
    <location>
        <begin position="122"/>
        <end position="216"/>
    </location>
</feature>
<keyword evidence="3" id="KW-0614">Plasmid</keyword>
<keyword evidence="1" id="KW-0175">Coiled coil</keyword>
<evidence type="ECO:0000313" key="3">
    <source>
        <dbReference type="EMBL" id="CAD47876.1"/>
    </source>
</evidence>
<dbReference type="EMBL" id="AJ507836">
    <property type="protein sequence ID" value="CAD47876.1"/>
    <property type="molecule type" value="Genomic_DNA"/>
</dbReference>
<geneLocation type="plasmid" evidence="3">
    <name>pAO1</name>
</geneLocation>
<dbReference type="AlphaFoldDB" id="Q8GAM8"/>
<dbReference type="InterPro" id="IPR021104">
    <property type="entry name" value="KfrA_DNA-bd_N"/>
</dbReference>
<name>Q8GAM8_PAENI</name>
<organism evidence="3">
    <name type="scientific">Paenarthrobacter nicotinovorans</name>
    <name type="common">Arthrobacter nicotinovorans</name>
    <dbReference type="NCBI Taxonomy" id="29320"/>
    <lineage>
        <taxon>Bacteria</taxon>
        <taxon>Bacillati</taxon>
        <taxon>Actinomycetota</taxon>
        <taxon>Actinomycetes</taxon>
        <taxon>Micrococcales</taxon>
        <taxon>Micrococcaceae</taxon>
        <taxon>Paenarthrobacter</taxon>
    </lineage>
</organism>
<protein>
    <submittedName>
        <fullName evidence="3">Putative kfrA-like protein</fullName>
    </submittedName>
</protein>
<dbReference type="Pfam" id="PF11740">
    <property type="entry name" value="KfrA_N"/>
    <property type="match status" value="1"/>
</dbReference>
<evidence type="ECO:0000259" key="2">
    <source>
        <dbReference type="Pfam" id="PF11740"/>
    </source>
</evidence>
<feature type="domain" description="KfrA N-terminal DNA-binding" evidence="2">
    <location>
        <begin position="31"/>
        <end position="142"/>
    </location>
</feature>
<evidence type="ECO:0000256" key="1">
    <source>
        <dbReference type="SAM" id="Coils"/>
    </source>
</evidence>
<accession>Q8GAM8</accession>
<proteinExistence type="predicted"/>
<sequence>MKVGVVALLLLLLLLLFLIGRGVLVMVLSVKDRVYAAAEEISLERRPTVSTVRAAAGVSNADATRFLKEWNEEKRAAGGQVAATPPALLEQAARLAGAVWAEASAAATERHTSLEAAWAVERGEKDQEIAELVADLDKATAENEAAAANHKADLARVQEQRDALERQLSVVTRQLEESRGNEREAAMNAAEASRKLATAEARAATLEDVHAALLARVAPEIPSADS</sequence>
<reference evidence="3" key="1">
    <citation type="journal article" date="2003" name="J. Bacteriol.">
        <title>Sequence of the 165-kilobase catabolic plasmid pAO1 from Arthrobacter nicotinovorans and identification of a pAO1-dependent nicotine uptake system.</title>
        <authorList>
            <person name="Igloi G.L."/>
            <person name="Brandsch R."/>
        </authorList>
    </citation>
    <scope>NUCLEOTIDE SEQUENCE [LARGE SCALE GENOMIC DNA]</scope>
    <source>
        <strain evidence="3">ATCC 49919</strain>
        <plasmid evidence="3">pAO1</plasmid>
    </source>
</reference>